<evidence type="ECO:0000256" key="6">
    <source>
        <dbReference type="ARBA" id="ARBA00023242"/>
    </source>
</evidence>
<keyword evidence="5 7" id="KW-0508">mRNA splicing</keyword>
<dbReference type="Pfam" id="PF11708">
    <property type="entry name" value="Slu7"/>
    <property type="match status" value="1"/>
</dbReference>
<feature type="region of interest" description="Disordered" evidence="8">
    <location>
        <begin position="238"/>
        <end position="306"/>
    </location>
</feature>
<evidence type="ECO:0000256" key="5">
    <source>
        <dbReference type="ARBA" id="ARBA00023187"/>
    </source>
</evidence>
<evidence type="ECO:0000256" key="8">
    <source>
        <dbReference type="SAM" id="MobiDB-lite"/>
    </source>
</evidence>
<evidence type="ECO:0000256" key="4">
    <source>
        <dbReference type="ARBA" id="ARBA00022728"/>
    </source>
</evidence>
<evidence type="ECO:0000259" key="9">
    <source>
        <dbReference type="Pfam" id="PF11708"/>
    </source>
</evidence>
<protein>
    <recommendedName>
        <fullName evidence="7">Pre-mRNA-splicing factor SLU7</fullName>
    </recommendedName>
</protein>
<dbReference type="PANTHER" id="PTHR12942:SF2">
    <property type="entry name" value="PRE-MRNA-SPLICING FACTOR SLU7"/>
    <property type="match status" value="1"/>
</dbReference>
<evidence type="ECO:0000256" key="7">
    <source>
        <dbReference type="RuleBase" id="RU367071"/>
    </source>
</evidence>
<dbReference type="GO" id="GO:0030628">
    <property type="term" value="F:pre-mRNA 3'-splice site binding"/>
    <property type="evidence" value="ECO:0007669"/>
    <property type="project" value="UniProtKB-UniRule"/>
</dbReference>
<evidence type="ECO:0000256" key="1">
    <source>
        <dbReference type="ARBA" id="ARBA00004123"/>
    </source>
</evidence>
<comment type="subunit">
    <text evidence="7">Associated with the spliceosome.</text>
</comment>
<reference evidence="10" key="1">
    <citation type="submission" date="2021-01" db="EMBL/GenBank/DDBJ databases">
        <authorList>
            <person name="Corre E."/>
            <person name="Pelletier E."/>
            <person name="Niang G."/>
            <person name="Scheremetjew M."/>
            <person name="Finn R."/>
            <person name="Kale V."/>
            <person name="Holt S."/>
            <person name="Cochrane G."/>
            <person name="Meng A."/>
            <person name="Brown T."/>
            <person name="Cohen L."/>
        </authorList>
    </citation>
    <scope>NUCLEOTIDE SEQUENCE</scope>
    <source>
        <strain evidence="10">CCMP644</strain>
    </source>
</reference>
<keyword evidence="4 7" id="KW-0747">Spliceosome</keyword>
<dbReference type="EMBL" id="HBFX01001438">
    <property type="protein sequence ID" value="CAD8946311.1"/>
    <property type="molecule type" value="Transcribed_RNA"/>
</dbReference>
<organism evidence="10">
    <name type="scientific">Hemiselmis andersenii</name>
    <name type="common">Cryptophyte alga</name>
    <dbReference type="NCBI Taxonomy" id="464988"/>
    <lineage>
        <taxon>Eukaryota</taxon>
        <taxon>Cryptophyceae</taxon>
        <taxon>Cryptomonadales</taxon>
        <taxon>Hemiselmidaceae</taxon>
        <taxon>Hemiselmis</taxon>
    </lineage>
</organism>
<comment type="subcellular location">
    <subcellularLocation>
        <location evidence="1 7">Nucleus</location>
    </subcellularLocation>
</comment>
<feature type="region of interest" description="Disordered" evidence="8">
    <location>
        <begin position="320"/>
        <end position="342"/>
    </location>
</feature>
<feature type="domain" description="Pre-mRNA-splicing factor SLU7" evidence="9">
    <location>
        <begin position="2"/>
        <end position="177"/>
    </location>
</feature>
<comment type="function">
    <text evidence="7">Involved in pre-mRNA splicing.</text>
</comment>
<accession>A0A6U4RSM2</accession>
<gene>
    <name evidence="10" type="ORF">HAND00432_LOCUS829</name>
</gene>
<feature type="compositionally biased region" description="Basic and acidic residues" evidence="8">
    <location>
        <begin position="322"/>
        <end position="335"/>
    </location>
</feature>
<feature type="compositionally biased region" description="Basic and acidic residues" evidence="8">
    <location>
        <begin position="238"/>
        <end position="297"/>
    </location>
</feature>
<evidence type="ECO:0000313" key="10">
    <source>
        <dbReference type="EMBL" id="CAD8946311.1"/>
    </source>
</evidence>
<evidence type="ECO:0000256" key="2">
    <source>
        <dbReference type="ARBA" id="ARBA00007203"/>
    </source>
</evidence>
<dbReference type="AlphaFoldDB" id="A0A6U4RSM2"/>
<name>A0A6U4RSM2_HEMAN</name>
<keyword evidence="3 7" id="KW-0507">mRNA processing</keyword>
<dbReference type="InterPro" id="IPR021715">
    <property type="entry name" value="Slu7_dom"/>
</dbReference>
<dbReference type="InterPro" id="IPR039974">
    <property type="entry name" value="Splicing_factor_SLU7"/>
</dbReference>
<dbReference type="PANTHER" id="PTHR12942">
    <property type="entry name" value="STEP II SPLICING FACTOR SLU7"/>
    <property type="match status" value="1"/>
</dbReference>
<proteinExistence type="inferred from homology"/>
<dbReference type="GO" id="GO:0000398">
    <property type="term" value="P:mRNA splicing, via spliceosome"/>
    <property type="evidence" value="ECO:0007669"/>
    <property type="project" value="UniProtKB-UniRule"/>
</dbReference>
<comment type="similarity">
    <text evidence="2 7">Belongs to the SLU7 family.</text>
</comment>
<sequence length="342" mass="39240">MQTRVSVRNLRIREDTAKYLRNLDVKSAFYDPKTRAMRSNPNPDKDPTELDFAGDNFERYTGDTRRVASQQLYEFAAYDRGQDVHMIAMPTQAERLHDKFQEKQETLKDSVKDKLINQYGGAEHNQSLPDRLKFGQTEVYREYAPDGSLIKGQETVVLNTKYEEDRMINNHTAVWGSFWHNGQWGYKCCCAFVRNSYCTGEAGAAAFAKQKGERIGMSPIYESATMMAGQMRETIAKAAEKKDDKKKDDGSESKKVAPGERNEGKAVEDFDQDRLKKALKREENLAKMDHTELDDRKRKYNSMGSYEVTEEEMEAYMLKKNRGTDDPLNLKDKKGAGGYDFV</sequence>
<keyword evidence="6 7" id="KW-0539">Nucleus</keyword>
<evidence type="ECO:0000256" key="3">
    <source>
        <dbReference type="ARBA" id="ARBA00022664"/>
    </source>
</evidence>
<dbReference type="GO" id="GO:0005681">
    <property type="term" value="C:spliceosomal complex"/>
    <property type="evidence" value="ECO:0007669"/>
    <property type="project" value="UniProtKB-UniRule"/>
</dbReference>